<dbReference type="EMBL" id="CAJNOQ010000336">
    <property type="protein sequence ID" value="CAF0788967.1"/>
    <property type="molecule type" value="Genomic_DNA"/>
</dbReference>
<feature type="compositionally biased region" description="Acidic residues" evidence="8">
    <location>
        <begin position="1508"/>
        <end position="1519"/>
    </location>
</feature>
<dbReference type="GO" id="GO:0003712">
    <property type="term" value="F:transcription coregulator activity"/>
    <property type="evidence" value="ECO:0007669"/>
    <property type="project" value="UniProtKB-UniRule"/>
</dbReference>
<comment type="caution">
    <text evidence="12">The sequence shown here is derived from an EMBL/GenBank/DDBJ whole genome shotgun (WGS) entry which is preliminary data.</text>
</comment>
<evidence type="ECO:0000256" key="1">
    <source>
        <dbReference type="ARBA" id="ARBA00004123"/>
    </source>
</evidence>
<evidence type="ECO:0000256" key="4">
    <source>
        <dbReference type="ARBA" id="ARBA00023159"/>
    </source>
</evidence>
<dbReference type="Proteomes" id="UP000663829">
    <property type="component" value="Unassembled WGS sequence"/>
</dbReference>
<dbReference type="Pfam" id="PF25065">
    <property type="entry name" value="RM3_Med14"/>
    <property type="match status" value="1"/>
</dbReference>
<keyword evidence="5 7" id="KW-0804">Transcription</keyword>
<feature type="region of interest" description="Disordered" evidence="8">
    <location>
        <begin position="996"/>
        <end position="1024"/>
    </location>
</feature>
<protein>
    <recommendedName>
        <fullName evidence="7">Mediator of RNA polymerase II transcription subunit 14</fullName>
    </recommendedName>
    <alternativeName>
        <fullName evidence="7">Mediator complex subunit 14</fullName>
    </alternativeName>
</protein>
<feature type="domain" description="Mediator of RNA polymerase II transcription subunit 14 C-terminal" evidence="11">
    <location>
        <begin position="1299"/>
        <end position="1396"/>
    </location>
</feature>
<evidence type="ECO:0000256" key="5">
    <source>
        <dbReference type="ARBA" id="ARBA00023163"/>
    </source>
</evidence>
<feature type="domain" description="Mediator of RNA polymerase II transcription subunit 14 RM3" evidence="10">
    <location>
        <begin position="333"/>
        <end position="438"/>
    </location>
</feature>
<dbReference type="Pfam" id="PF08638">
    <property type="entry name" value="Med14"/>
    <property type="match status" value="1"/>
</dbReference>
<name>A0A813S0R9_9BILA</name>
<feature type="domain" description="Mediator complex subunit MED14 N-terminal" evidence="9">
    <location>
        <begin position="21"/>
        <end position="199"/>
    </location>
</feature>
<keyword evidence="3 7" id="KW-0805">Transcription regulation</keyword>
<dbReference type="Proteomes" id="UP000681722">
    <property type="component" value="Unassembled WGS sequence"/>
</dbReference>
<dbReference type="InterPro" id="IPR013947">
    <property type="entry name" value="Mediator_Med14"/>
</dbReference>
<dbReference type="GO" id="GO:0016592">
    <property type="term" value="C:mediator complex"/>
    <property type="evidence" value="ECO:0007669"/>
    <property type="project" value="UniProtKB-UniRule"/>
</dbReference>
<feature type="compositionally biased region" description="Low complexity" evidence="8">
    <location>
        <begin position="996"/>
        <end position="1010"/>
    </location>
</feature>
<evidence type="ECO:0000259" key="11">
    <source>
        <dbReference type="Pfam" id="PF25069"/>
    </source>
</evidence>
<feature type="region of interest" description="Disordered" evidence="8">
    <location>
        <begin position="1505"/>
        <end position="1524"/>
    </location>
</feature>
<feature type="region of interest" description="Disordered" evidence="8">
    <location>
        <begin position="1690"/>
        <end position="1714"/>
    </location>
</feature>
<keyword evidence="4 7" id="KW-0010">Activator</keyword>
<comment type="similarity">
    <text evidence="2 7">Belongs to the Mediator complex subunit 14 family.</text>
</comment>
<evidence type="ECO:0000313" key="12">
    <source>
        <dbReference type="EMBL" id="CAF0788967.1"/>
    </source>
</evidence>
<keyword evidence="6 7" id="KW-0539">Nucleus</keyword>
<dbReference type="PANTHER" id="PTHR12809">
    <property type="entry name" value="MEDIATOR COMPLEX SUBUNIT"/>
    <property type="match status" value="1"/>
</dbReference>
<comment type="function">
    <text evidence="7">Component of the Mediator complex, a coactivator involved in the regulated transcription of nearly all RNA polymerase II-dependent genes. Mediator functions as a bridge to convey information from gene-specific regulatory proteins to the basal RNA polymerase II transcription machinery. Mediator is recruited to promoters by direct interactions with regulatory proteins and serves as a scaffold for the assembly of a functional preinitiation complex with RNA polymerase II and the general transcription factors.</text>
</comment>
<dbReference type="Pfam" id="PF06102">
    <property type="entry name" value="RRP36"/>
    <property type="match status" value="1"/>
</dbReference>
<dbReference type="OrthoDB" id="205099at2759"/>
<evidence type="ECO:0000256" key="6">
    <source>
        <dbReference type="ARBA" id="ARBA00023242"/>
    </source>
</evidence>
<accession>A0A813S0R9</accession>
<evidence type="ECO:0000259" key="10">
    <source>
        <dbReference type="Pfam" id="PF25065"/>
    </source>
</evidence>
<comment type="subunit">
    <text evidence="7">Component of the Mediator complex.</text>
</comment>
<comment type="subcellular location">
    <subcellularLocation>
        <location evidence="1 7">Nucleus</location>
    </subcellularLocation>
</comment>
<keyword evidence="14" id="KW-1185">Reference proteome</keyword>
<dbReference type="InterPro" id="IPR009292">
    <property type="entry name" value="RRP36"/>
</dbReference>
<dbReference type="InterPro" id="IPR055122">
    <property type="entry name" value="Med14_N"/>
</dbReference>
<feature type="region of interest" description="Disordered" evidence="8">
    <location>
        <begin position="945"/>
        <end position="967"/>
    </location>
</feature>
<evidence type="ECO:0000256" key="2">
    <source>
        <dbReference type="ARBA" id="ARBA00007813"/>
    </source>
</evidence>
<feature type="compositionally biased region" description="Basic residues" evidence="8">
    <location>
        <begin position="1690"/>
        <end position="1705"/>
    </location>
</feature>
<dbReference type="InterPro" id="IPR056877">
    <property type="entry name" value="Med14_C"/>
</dbReference>
<proteinExistence type="inferred from homology"/>
<dbReference type="GO" id="GO:0070847">
    <property type="term" value="C:core mediator complex"/>
    <property type="evidence" value="ECO:0007669"/>
    <property type="project" value="TreeGrafter"/>
</dbReference>
<dbReference type="InterPro" id="IPR056879">
    <property type="entry name" value="RM3_Med14"/>
</dbReference>
<organism evidence="12 14">
    <name type="scientific">Didymodactylos carnosus</name>
    <dbReference type="NCBI Taxonomy" id="1234261"/>
    <lineage>
        <taxon>Eukaryota</taxon>
        <taxon>Metazoa</taxon>
        <taxon>Spiralia</taxon>
        <taxon>Gnathifera</taxon>
        <taxon>Rotifera</taxon>
        <taxon>Eurotatoria</taxon>
        <taxon>Bdelloidea</taxon>
        <taxon>Philodinida</taxon>
        <taxon>Philodinidae</taxon>
        <taxon>Didymodactylos</taxon>
    </lineage>
</organism>
<evidence type="ECO:0000256" key="7">
    <source>
        <dbReference type="RuleBase" id="RU365082"/>
    </source>
</evidence>
<feature type="compositionally biased region" description="Pro residues" evidence="8">
    <location>
        <begin position="950"/>
        <end position="960"/>
    </location>
</feature>
<dbReference type="EMBL" id="CAJOBC010000336">
    <property type="protein sequence ID" value="CAF3573083.1"/>
    <property type="molecule type" value="Genomic_DNA"/>
</dbReference>
<reference evidence="12" key="1">
    <citation type="submission" date="2021-02" db="EMBL/GenBank/DDBJ databases">
        <authorList>
            <person name="Nowell W R."/>
        </authorList>
    </citation>
    <scope>NUCLEOTIDE SEQUENCE</scope>
</reference>
<gene>
    <name evidence="12" type="ORF">GPM918_LOCUS2895</name>
    <name evidence="13" type="ORF">SRO942_LOCUS2895</name>
</gene>
<dbReference type="GO" id="GO:0006357">
    <property type="term" value="P:regulation of transcription by RNA polymerase II"/>
    <property type="evidence" value="ECO:0007669"/>
    <property type="project" value="InterPro"/>
</dbReference>
<dbReference type="Pfam" id="PF25069">
    <property type="entry name" value="Med14_C"/>
    <property type="match status" value="1"/>
</dbReference>
<evidence type="ECO:0000256" key="3">
    <source>
        <dbReference type="ARBA" id="ARBA00023015"/>
    </source>
</evidence>
<evidence type="ECO:0000259" key="9">
    <source>
        <dbReference type="Pfam" id="PF08638"/>
    </source>
</evidence>
<evidence type="ECO:0000313" key="14">
    <source>
        <dbReference type="Proteomes" id="UP000663829"/>
    </source>
</evidence>
<evidence type="ECO:0000256" key="8">
    <source>
        <dbReference type="SAM" id="MobiDB-lite"/>
    </source>
</evidence>
<evidence type="ECO:0000313" key="13">
    <source>
        <dbReference type="EMBL" id="CAF3573083.1"/>
    </source>
</evidence>
<dbReference type="PANTHER" id="PTHR12809:SF2">
    <property type="entry name" value="MEDIATOR OF RNA POLYMERASE II TRANSCRIPTION SUBUNIT 14"/>
    <property type="match status" value="1"/>
</dbReference>
<sequence>MELAQVPYGNGGGPFPSNDKTPLAYLLDIAVQKTYHDLFTTAELLARKPELDRKIDLVTFASRTRQLFIRILAVVKWARSANKVHICENIGNFLEYRARLIRETSDTLAQLAREKLIGARLPSYPITDAVDALTVGTEATTPFTPATEQERQEILPRLGKILAARLAITDLPLQFTNVSIKNGRVTLAVDGEFQVKLGITSDNLFTPWQLYKIKIFLRDPEEPEQDLVHPLQAFRIRDRSASKQKHVHIPEYIPCKSLTIEYWKDYVNSNNIQKKTVQQPQQQQSTAQARGDIRMTIICDDDAKFRISHFPPLLIEDSLAIIQILDRPMFTMEEILNRTIYARSQRRFEELKEIILSTTSAIIVIDPMIPALKCELLPESTSEEVLFISISPLNGIYKVISYMESYYSQQIENSLNRDQTNLSEAINLFKIWLIQQRIAPLIAHLSCRVYTRLPSLNPKHELTSQFTNKAVYIELTHHEGYYILVYVSDVKQLLVQYYLLVVEKRSSAYDPVTAQQQQQMIIQQNLPGSVDEPTKWILEPVLLSPLDPSTFIQKDDLSASVISLKLLLKLVNYYDEMLTFTFLKDELFRKKIICKGIIYSPWTGIPYLDIVRLSSGEESLMNEELASYISECFWPRLQACTIRLTYTLRDVISSGKHNIERYWNVHLKMNENYFQNLNIKTPYNTIVMCSHLPSKAYSRIVDHIRNELRSMFELTHLFESYAISLQDCTDLRAISEISYFNFFKCIINYGPNFSFGVCVSYNNALILNVQENNSLGGFDLRFINNANTLLPNTHYVLNTKLSPYLNRRHSLKKLVRVLHMTAVPLASICRLDSFNRPIVIASHGGTAQPILSIVPYTDTRWRLYFWNYFVLDIQICGPNLILVRDGYYSVQLNSALPDFNPIPHLKEFLARYMDDTGLTYEFDQITERYRDRDFLTDMNIHSASSTIHKPLPPPSLPPPSTQQSYGTMTSLLHTPSGPASVQATSSMNPLTPVNVNQQQQLQPSSPSTSLIAPSPSFQTMGTPSPMMTGIGSPAQLTAPSPMGSGMNIATPSPANLYGEMPFSISSPASQRQHGSTFPGSFISPSPGTPSMNIPSVSSATTTTVNTNVSTFAQARGDMIDSSKPPSITSTLINNYNRHLSQPIFPLYLSQQTFFKMLHTSDSRQWSKLEFFLASSTIVRQFARAVAEPVDQNNITIRAVNNEPDTYRMEHLALQLQFIFDKISGLYRIKFTTTEQAPIASQQQQCLWLYDELQTLDTFFNEIFFTIYPLPMAIDIISLHSTANRGTVVATLQKLFTFIQSKILKDLIKIMRLEQNPDPQHMWRARWCLTVPSGNGFAQVGNPSIGCGPNRHVYIFVFQFIPRTEMQLPNATTFIVPLQYDLQTNLTNLWDTSKATSMYVERKLVDVSRLVEGVKQTLSTKKSFWHLIDLNHTLTLEHVWKSLCHPSNKTTNEIMFQCNDNANLMPLSSSVHLLNNNDKLKIVPLEADSNKTLTQNVESFTKVLKQDDEHDEQEDNEEEEKELKKMKNYKPAINAPISKFAPLEKSSKRRTTKKELIPVHLRNSKKIFDPRFDERCGEYDARTFRRTYNFITDLRSEELVTMKTQLKNTEDPNERLKIKQVIQRLKTQIKNVEDFKKEEELHEEIKTHSKEIAKDGQATPYISKDVKKVIKLATKYTDLKKSGKVDAYLSQKRKRLASKQKSKLPFRRPVDDEME</sequence>